<sequence>MVDCVQNLIFLHIIWKNIVRSITFNY</sequence>
<protein>
    <submittedName>
        <fullName evidence="1">Uncharacterized protein</fullName>
    </submittedName>
</protein>
<dbReference type="AlphaFoldDB" id="A0A0E9UHQ6"/>
<name>A0A0E9UHQ6_ANGAN</name>
<dbReference type="EMBL" id="GBXM01043265">
    <property type="protein sequence ID" value="JAH65312.1"/>
    <property type="molecule type" value="Transcribed_RNA"/>
</dbReference>
<accession>A0A0E9UHQ6</accession>
<proteinExistence type="predicted"/>
<organism evidence="1">
    <name type="scientific">Anguilla anguilla</name>
    <name type="common">European freshwater eel</name>
    <name type="synonym">Muraena anguilla</name>
    <dbReference type="NCBI Taxonomy" id="7936"/>
    <lineage>
        <taxon>Eukaryota</taxon>
        <taxon>Metazoa</taxon>
        <taxon>Chordata</taxon>
        <taxon>Craniata</taxon>
        <taxon>Vertebrata</taxon>
        <taxon>Euteleostomi</taxon>
        <taxon>Actinopterygii</taxon>
        <taxon>Neopterygii</taxon>
        <taxon>Teleostei</taxon>
        <taxon>Anguilliformes</taxon>
        <taxon>Anguillidae</taxon>
        <taxon>Anguilla</taxon>
    </lineage>
</organism>
<reference evidence="1" key="1">
    <citation type="submission" date="2014-11" db="EMBL/GenBank/DDBJ databases">
        <authorList>
            <person name="Amaro Gonzalez C."/>
        </authorList>
    </citation>
    <scope>NUCLEOTIDE SEQUENCE</scope>
</reference>
<evidence type="ECO:0000313" key="1">
    <source>
        <dbReference type="EMBL" id="JAH65312.1"/>
    </source>
</evidence>
<reference evidence="1" key="2">
    <citation type="journal article" date="2015" name="Fish Shellfish Immunol.">
        <title>Early steps in the European eel (Anguilla anguilla)-Vibrio vulnificus interaction in the gills: Role of the RtxA13 toxin.</title>
        <authorList>
            <person name="Callol A."/>
            <person name="Pajuelo D."/>
            <person name="Ebbesson L."/>
            <person name="Teles M."/>
            <person name="MacKenzie S."/>
            <person name="Amaro C."/>
        </authorList>
    </citation>
    <scope>NUCLEOTIDE SEQUENCE</scope>
</reference>